<feature type="domain" description="THUMP" evidence="20">
    <location>
        <begin position="60"/>
        <end position="165"/>
    </location>
</feature>
<evidence type="ECO:0000256" key="13">
    <source>
        <dbReference type="ARBA" id="ARBA00061472"/>
    </source>
</evidence>
<evidence type="ECO:0000313" key="21">
    <source>
        <dbReference type="EMBL" id="MBE6832396.1"/>
    </source>
</evidence>
<dbReference type="Pfam" id="PF02926">
    <property type="entry name" value="THUMP"/>
    <property type="match status" value="1"/>
</dbReference>
<gene>
    <name evidence="19 21" type="primary">thiI</name>
    <name evidence="21" type="ORF">E7512_02225</name>
</gene>
<name>A0A928Q310_9FIRM</name>
<keyword evidence="7 19" id="KW-0067">ATP-binding</keyword>
<evidence type="ECO:0000256" key="7">
    <source>
        <dbReference type="ARBA" id="ARBA00022840"/>
    </source>
</evidence>
<dbReference type="Pfam" id="PF22025">
    <property type="entry name" value="ThiI_fer"/>
    <property type="match status" value="1"/>
</dbReference>
<evidence type="ECO:0000256" key="17">
    <source>
        <dbReference type="ARBA" id="ARBA00077849"/>
    </source>
</evidence>
<dbReference type="EC" id="2.8.1.4" evidence="14 19"/>
<evidence type="ECO:0000256" key="8">
    <source>
        <dbReference type="ARBA" id="ARBA00022884"/>
    </source>
</evidence>
<dbReference type="SMART" id="SM00981">
    <property type="entry name" value="THUMP"/>
    <property type="match status" value="1"/>
</dbReference>
<dbReference type="GO" id="GO:0005524">
    <property type="term" value="F:ATP binding"/>
    <property type="evidence" value="ECO:0007669"/>
    <property type="project" value="UniProtKB-UniRule"/>
</dbReference>
<evidence type="ECO:0000256" key="2">
    <source>
        <dbReference type="ARBA" id="ARBA00004948"/>
    </source>
</evidence>
<dbReference type="Gene3D" id="3.30.2130.30">
    <property type="match status" value="1"/>
</dbReference>
<keyword evidence="9 19" id="KW-0784">Thiamine biosynthesis</keyword>
<dbReference type="HAMAP" id="MF_00021">
    <property type="entry name" value="ThiI"/>
    <property type="match status" value="1"/>
</dbReference>
<dbReference type="SUPFAM" id="SSF52402">
    <property type="entry name" value="Adenine nucleotide alpha hydrolases-like"/>
    <property type="match status" value="1"/>
</dbReference>
<dbReference type="FunFam" id="3.40.50.620:FF:000053">
    <property type="entry name" value="Probable tRNA sulfurtransferase"/>
    <property type="match status" value="1"/>
</dbReference>
<evidence type="ECO:0000256" key="5">
    <source>
        <dbReference type="ARBA" id="ARBA00022679"/>
    </source>
</evidence>
<keyword evidence="8 19" id="KW-0694">RNA-binding</keyword>
<dbReference type="CDD" id="cd11716">
    <property type="entry name" value="THUMP_ThiI"/>
    <property type="match status" value="1"/>
</dbReference>
<feature type="binding site" evidence="19">
    <location>
        <position position="296"/>
    </location>
    <ligand>
        <name>ATP</name>
        <dbReference type="ChEBI" id="CHEBI:30616"/>
    </ligand>
</feature>
<evidence type="ECO:0000256" key="1">
    <source>
        <dbReference type="ARBA" id="ARBA00004496"/>
    </source>
</evidence>
<keyword evidence="3 19" id="KW-0963">Cytoplasm</keyword>
<dbReference type="RefSeq" id="WP_326839863.1">
    <property type="nucleotide sequence ID" value="NZ_SVNY01000001.1"/>
</dbReference>
<reference evidence="21" key="1">
    <citation type="submission" date="2019-04" db="EMBL/GenBank/DDBJ databases">
        <title>Evolution of Biomass-Degrading Anaerobic Consortia Revealed by Metagenomics.</title>
        <authorList>
            <person name="Peng X."/>
        </authorList>
    </citation>
    <scope>NUCLEOTIDE SEQUENCE</scope>
    <source>
        <strain evidence="21">SIG551</strain>
    </source>
</reference>
<dbReference type="NCBIfam" id="TIGR00342">
    <property type="entry name" value="tRNA uracil 4-sulfurtransferase ThiI"/>
    <property type="match status" value="1"/>
</dbReference>
<dbReference type="PANTHER" id="PTHR43209">
    <property type="entry name" value="TRNA SULFURTRANSFERASE"/>
    <property type="match status" value="1"/>
</dbReference>
<dbReference type="InterPro" id="IPR003720">
    <property type="entry name" value="tRNA_STrfase"/>
</dbReference>
<comment type="similarity">
    <text evidence="13 19">Belongs to the ThiI family.</text>
</comment>
<evidence type="ECO:0000256" key="4">
    <source>
        <dbReference type="ARBA" id="ARBA00022555"/>
    </source>
</evidence>
<dbReference type="GO" id="GO:0009228">
    <property type="term" value="P:thiamine biosynthetic process"/>
    <property type="evidence" value="ECO:0007669"/>
    <property type="project" value="UniProtKB-KW"/>
</dbReference>
<evidence type="ECO:0000256" key="18">
    <source>
        <dbReference type="ARBA" id="ARBA00080570"/>
    </source>
</evidence>
<proteinExistence type="inferred from homology"/>
<feature type="binding site" evidence="19">
    <location>
        <position position="287"/>
    </location>
    <ligand>
        <name>ATP</name>
        <dbReference type="ChEBI" id="CHEBI:30616"/>
    </ligand>
</feature>
<dbReference type="InterPro" id="IPR014729">
    <property type="entry name" value="Rossmann-like_a/b/a_fold"/>
</dbReference>
<evidence type="ECO:0000256" key="15">
    <source>
        <dbReference type="ARBA" id="ARBA00071867"/>
    </source>
</evidence>
<comment type="catalytic activity">
    <reaction evidence="11 19">
        <text>[ThiS sulfur-carrier protein]-C-terminal Gly-Gly-AMP + S-sulfanyl-L-cysteinyl-[cysteine desulfurase] + AH2 = [ThiS sulfur-carrier protein]-C-terminal-Gly-aminoethanethioate + L-cysteinyl-[cysteine desulfurase] + A + AMP + 2 H(+)</text>
        <dbReference type="Rhea" id="RHEA:43340"/>
        <dbReference type="Rhea" id="RHEA-COMP:12157"/>
        <dbReference type="Rhea" id="RHEA-COMP:12158"/>
        <dbReference type="Rhea" id="RHEA-COMP:12910"/>
        <dbReference type="Rhea" id="RHEA-COMP:19908"/>
        <dbReference type="ChEBI" id="CHEBI:13193"/>
        <dbReference type="ChEBI" id="CHEBI:15378"/>
        <dbReference type="ChEBI" id="CHEBI:17499"/>
        <dbReference type="ChEBI" id="CHEBI:29950"/>
        <dbReference type="ChEBI" id="CHEBI:61963"/>
        <dbReference type="ChEBI" id="CHEBI:90618"/>
        <dbReference type="ChEBI" id="CHEBI:232372"/>
        <dbReference type="ChEBI" id="CHEBI:456215"/>
    </reaction>
</comment>
<dbReference type="GO" id="GO:0000049">
    <property type="term" value="F:tRNA binding"/>
    <property type="evidence" value="ECO:0007669"/>
    <property type="project" value="UniProtKB-UniRule"/>
</dbReference>
<dbReference type="InterPro" id="IPR049962">
    <property type="entry name" value="THUMP_ThiI"/>
</dbReference>
<dbReference type="GO" id="GO:0005829">
    <property type="term" value="C:cytosol"/>
    <property type="evidence" value="ECO:0007669"/>
    <property type="project" value="TreeGrafter"/>
</dbReference>
<comment type="pathway">
    <text evidence="2 19">Cofactor biosynthesis; thiamine diphosphate biosynthesis.</text>
</comment>
<comment type="caution">
    <text evidence="21">The sequence shown here is derived from an EMBL/GenBank/DDBJ whole genome shotgun (WGS) entry which is preliminary data.</text>
</comment>
<dbReference type="Proteomes" id="UP000754750">
    <property type="component" value="Unassembled WGS sequence"/>
</dbReference>
<dbReference type="GO" id="GO:0004810">
    <property type="term" value="F:CCA tRNA nucleotidyltransferase activity"/>
    <property type="evidence" value="ECO:0007669"/>
    <property type="project" value="InterPro"/>
</dbReference>
<sequence>MREIILIKLGELVLKGLNRKSFEASLVRNIRHRISRFGNFDIRVSQSTITISPKGDEDLDEVAEKIGKIFGIAAFSRACVAEKKMESILSACGEYLSGDLNRVKTFKVESKRSDKSFPLKSPEISAEVGAYIMENFPHLTVDVHNPDLVVMVEVRDFGAYLHGSSLPGAGGIPVGTGGKAALLISGGIDSPVAGWCMAKRGVELVPVHFASPPYTSERAEQKVVDLLTKVSDYSGRMILRVVPFAHIQEEIMAKCPEELFTIIMRRFMMRISERIAVDNGCEALITGESLGQVASQTMRAIACTEAAVDMPVFRPLIGMDKTEIIAISRKIDTFEISIQPFEDCCTVFTPKHPRTKPNLHFVEQAEQKLDTDALIEECVSQVKLVKIGYYHSPA</sequence>
<dbReference type="GO" id="GO:0140741">
    <property type="term" value="F:tRNA-uracil-4 sulfurtransferase activity"/>
    <property type="evidence" value="ECO:0007669"/>
    <property type="project" value="UniProtKB-EC"/>
</dbReference>
<evidence type="ECO:0000259" key="20">
    <source>
        <dbReference type="PROSITE" id="PS51165"/>
    </source>
</evidence>
<evidence type="ECO:0000256" key="11">
    <source>
        <dbReference type="ARBA" id="ARBA00052330"/>
    </source>
</evidence>
<keyword evidence="5 19" id="KW-0808">Transferase</keyword>
<dbReference type="AlphaFoldDB" id="A0A928Q310"/>
<dbReference type="InterPro" id="IPR054173">
    <property type="entry name" value="ThiI_fer"/>
</dbReference>
<dbReference type="InterPro" id="IPR004114">
    <property type="entry name" value="THUMP_dom"/>
</dbReference>
<evidence type="ECO:0000256" key="10">
    <source>
        <dbReference type="ARBA" id="ARBA00050570"/>
    </source>
</evidence>
<dbReference type="EMBL" id="SVNY01000001">
    <property type="protein sequence ID" value="MBE6832396.1"/>
    <property type="molecule type" value="Genomic_DNA"/>
</dbReference>
<comment type="function">
    <text evidence="12 19">Catalyzes the ATP-dependent transfer of a sulfur to tRNA to produce 4-thiouridine in position 8 of tRNAs, which functions as a near-UV photosensor. Also catalyzes the transfer of sulfur to the sulfur carrier protein ThiS, forming ThiS-thiocarboxylate. This is a step in the synthesis of thiazole, in the thiamine biosynthesis pathway. The sulfur is donated as persulfide by IscS.</text>
</comment>
<dbReference type="CDD" id="cd01712">
    <property type="entry name" value="PPase_ThiI"/>
    <property type="match status" value="1"/>
</dbReference>
<evidence type="ECO:0000256" key="3">
    <source>
        <dbReference type="ARBA" id="ARBA00022490"/>
    </source>
</evidence>
<evidence type="ECO:0000256" key="12">
    <source>
        <dbReference type="ARBA" id="ARBA00058382"/>
    </source>
</evidence>
<dbReference type="PANTHER" id="PTHR43209:SF1">
    <property type="entry name" value="TRNA SULFURTRANSFERASE"/>
    <property type="match status" value="1"/>
</dbReference>
<evidence type="ECO:0000256" key="9">
    <source>
        <dbReference type="ARBA" id="ARBA00022977"/>
    </source>
</evidence>
<accession>A0A928Q310</accession>
<feature type="binding site" evidence="19">
    <location>
        <begin position="183"/>
        <end position="184"/>
    </location>
    <ligand>
        <name>ATP</name>
        <dbReference type="ChEBI" id="CHEBI:30616"/>
    </ligand>
</feature>
<dbReference type="InterPro" id="IPR050102">
    <property type="entry name" value="tRNA_sulfurtransferase_ThiI"/>
</dbReference>
<evidence type="ECO:0000256" key="14">
    <source>
        <dbReference type="ARBA" id="ARBA00066827"/>
    </source>
</evidence>
<evidence type="ECO:0000313" key="22">
    <source>
        <dbReference type="Proteomes" id="UP000754750"/>
    </source>
</evidence>
<dbReference type="GO" id="GO:0009229">
    <property type="term" value="P:thiamine diphosphate biosynthetic process"/>
    <property type="evidence" value="ECO:0007669"/>
    <property type="project" value="UniProtKB-UniRule"/>
</dbReference>
<protein>
    <recommendedName>
        <fullName evidence="15 19">Probable tRNA sulfurtransferase</fullName>
        <ecNumber evidence="14 19">2.8.1.4</ecNumber>
    </recommendedName>
    <alternativeName>
        <fullName evidence="16 19">Sulfur carrier protein ThiS sulfurtransferase</fullName>
    </alternativeName>
    <alternativeName>
        <fullName evidence="17 19">Thiamine biosynthesis protein ThiI</fullName>
    </alternativeName>
    <alternativeName>
        <fullName evidence="18 19">tRNA 4-thiouridine synthase</fullName>
    </alternativeName>
</protein>
<evidence type="ECO:0000256" key="6">
    <source>
        <dbReference type="ARBA" id="ARBA00022741"/>
    </source>
</evidence>
<comment type="subcellular location">
    <subcellularLocation>
        <location evidence="1 19">Cytoplasm</location>
    </subcellularLocation>
</comment>
<dbReference type="InterPro" id="IPR020536">
    <property type="entry name" value="ThiI_AANH"/>
</dbReference>
<dbReference type="Gene3D" id="3.40.50.620">
    <property type="entry name" value="HUPs"/>
    <property type="match status" value="1"/>
</dbReference>
<dbReference type="GO" id="GO:0002937">
    <property type="term" value="P:tRNA 4-thiouridine biosynthesis"/>
    <property type="evidence" value="ECO:0007669"/>
    <property type="project" value="TreeGrafter"/>
</dbReference>
<dbReference type="PROSITE" id="PS51165">
    <property type="entry name" value="THUMP"/>
    <property type="match status" value="1"/>
</dbReference>
<dbReference type="GO" id="GO:0052837">
    <property type="term" value="P:thiazole biosynthetic process"/>
    <property type="evidence" value="ECO:0007669"/>
    <property type="project" value="TreeGrafter"/>
</dbReference>
<keyword evidence="4 19" id="KW-0820">tRNA-binding</keyword>
<comment type="catalytic activity">
    <reaction evidence="10 19">
        <text>[ThiI sulfur-carrier protein]-S-sulfanyl-L-cysteine + a uridine in tRNA + 2 reduced [2Fe-2S]-[ferredoxin] + ATP + H(+) = [ThiI sulfur-carrier protein]-L-cysteine + a 4-thiouridine in tRNA + 2 oxidized [2Fe-2S]-[ferredoxin] + AMP + diphosphate</text>
        <dbReference type="Rhea" id="RHEA:24176"/>
        <dbReference type="Rhea" id="RHEA-COMP:10000"/>
        <dbReference type="Rhea" id="RHEA-COMP:10001"/>
        <dbReference type="Rhea" id="RHEA-COMP:13337"/>
        <dbReference type="Rhea" id="RHEA-COMP:13338"/>
        <dbReference type="Rhea" id="RHEA-COMP:13339"/>
        <dbReference type="Rhea" id="RHEA-COMP:13340"/>
        <dbReference type="ChEBI" id="CHEBI:15378"/>
        <dbReference type="ChEBI" id="CHEBI:29950"/>
        <dbReference type="ChEBI" id="CHEBI:30616"/>
        <dbReference type="ChEBI" id="CHEBI:33019"/>
        <dbReference type="ChEBI" id="CHEBI:33737"/>
        <dbReference type="ChEBI" id="CHEBI:33738"/>
        <dbReference type="ChEBI" id="CHEBI:61963"/>
        <dbReference type="ChEBI" id="CHEBI:65315"/>
        <dbReference type="ChEBI" id="CHEBI:136798"/>
        <dbReference type="ChEBI" id="CHEBI:456215"/>
        <dbReference type="EC" id="2.8.1.4"/>
    </reaction>
</comment>
<dbReference type="SUPFAM" id="SSF143437">
    <property type="entry name" value="THUMP domain-like"/>
    <property type="match status" value="1"/>
</dbReference>
<evidence type="ECO:0000256" key="16">
    <source>
        <dbReference type="ARBA" id="ARBA00075337"/>
    </source>
</evidence>
<evidence type="ECO:0000256" key="19">
    <source>
        <dbReference type="HAMAP-Rule" id="MF_00021"/>
    </source>
</evidence>
<dbReference type="InterPro" id="IPR049961">
    <property type="entry name" value="ThiI_N"/>
</dbReference>
<feature type="binding site" evidence="19">
    <location>
        <begin position="208"/>
        <end position="209"/>
    </location>
    <ligand>
        <name>ATP</name>
        <dbReference type="ChEBI" id="CHEBI:30616"/>
    </ligand>
</feature>
<dbReference type="Pfam" id="PF02568">
    <property type="entry name" value="ThiI"/>
    <property type="match status" value="1"/>
</dbReference>
<organism evidence="21 22">
    <name type="scientific">Faecalispora sporosphaeroides</name>
    <dbReference type="NCBI Taxonomy" id="1549"/>
    <lineage>
        <taxon>Bacteria</taxon>
        <taxon>Bacillati</taxon>
        <taxon>Bacillota</taxon>
        <taxon>Clostridia</taxon>
        <taxon>Eubacteriales</taxon>
        <taxon>Oscillospiraceae</taxon>
        <taxon>Faecalispora</taxon>
    </lineage>
</organism>
<feature type="binding site" evidence="19">
    <location>
        <position position="265"/>
    </location>
    <ligand>
        <name>ATP</name>
        <dbReference type="ChEBI" id="CHEBI:30616"/>
    </ligand>
</feature>
<keyword evidence="6 19" id="KW-0547">Nucleotide-binding</keyword>